<evidence type="ECO:0000256" key="1">
    <source>
        <dbReference type="SAM" id="MobiDB-lite"/>
    </source>
</evidence>
<accession>A0A7W7I072</accession>
<reference evidence="2 3" key="1">
    <citation type="submission" date="2020-08" db="EMBL/GenBank/DDBJ databases">
        <title>Sequencing the genomes of 1000 actinobacteria strains.</title>
        <authorList>
            <person name="Klenk H.-P."/>
        </authorList>
    </citation>
    <scope>NUCLEOTIDE SEQUENCE [LARGE SCALE GENOMIC DNA]</scope>
    <source>
        <strain evidence="2 3">DSM 43149</strain>
    </source>
</reference>
<feature type="region of interest" description="Disordered" evidence="1">
    <location>
        <begin position="181"/>
        <end position="204"/>
    </location>
</feature>
<name>A0A7W7I072_9ACTN</name>
<feature type="compositionally biased region" description="Low complexity" evidence="1">
    <location>
        <begin position="185"/>
        <end position="202"/>
    </location>
</feature>
<organism evidence="2 3">
    <name type="scientific">Actinoplanes digitatis</name>
    <dbReference type="NCBI Taxonomy" id="1868"/>
    <lineage>
        <taxon>Bacteria</taxon>
        <taxon>Bacillati</taxon>
        <taxon>Actinomycetota</taxon>
        <taxon>Actinomycetes</taxon>
        <taxon>Micromonosporales</taxon>
        <taxon>Micromonosporaceae</taxon>
        <taxon>Actinoplanes</taxon>
    </lineage>
</organism>
<keyword evidence="3" id="KW-1185">Reference proteome</keyword>
<proteinExistence type="predicted"/>
<comment type="caution">
    <text evidence="2">The sequence shown here is derived from an EMBL/GenBank/DDBJ whole genome shotgun (WGS) entry which is preliminary data.</text>
</comment>
<feature type="compositionally biased region" description="Pro residues" evidence="1">
    <location>
        <begin position="81"/>
        <end position="105"/>
    </location>
</feature>
<dbReference type="EMBL" id="JACHNH010000001">
    <property type="protein sequence ID" value="MBB4763996.1"/>
    <property type="molecule type" value="Genomic_DNA"/>
</dbReference>
<sequence>MESYTITVLPNDGSGNSTTLVVETSGDQVCITDVRLHAPGGLTGGKLPTIDFGLLLKAVAPAAARAVIESGSEPSRAAVAAPPPGPAVVAPPPGPAAAEPPPAAAPGPANDDAQPAPVAVPRARRAKRTPAPAPAAIRNAAATKAAAKTTAAKTTAARKVAVKKAPAPKIAAPKVAVKRAARGSAPARKPATKGGAAAAADSRAYRRMPDDLAAVYRQAGTAAAIADHYDVPRHTVQGWLRRLRSAGS</sequence>
<evidence type="ECO:0000313" key="3">
    <source>
        <dbReference type="Proteomes" id="UP000578112"/>
    </source>
</evidence>
<feature type="compositionally biased region" description="Low complexity" evidence="1">
    <location>
        <begin position="106"/>
        <end position="121"/>
    </location>
</feature>
<dbReference type="RefSeq" id="WP_184995236.1">
    <property type="nucleotide sequence ID" value="NZ_BOMK01000024.1"/>
</dbReference>
<feature type="region of interest" description="Disordered" evidence="1">
    <location>
        <begin position="75"/>
        <end position="142"/>
    </location>
</feature>
<evidence type="ECO:0000313" key="2">
    <source>
        <dbReference type="EMBL" id="MBB4763996.1"/>
    </source>
</evidence>
<dbReference type="AlphaFoldDB" id="A0A7W7I072"/>
<gene>
    <name evidence="2" type="ORF">BJ971_004552</name>
</gene>
<protein>
    <submittedName>
        <fullName evidence="2">Uncharacterized protein</fullName>
    </submittedName>
</protein>
<dbReference type="Proteomes" id="UP000578112">
    <property type="component" value="Unassembled WGS sequence"/>
</dbReference>